<dbReference type="EC" id="6.3.2.1" evidence="8"/>
<organism evidence="9 10">
    <name type="scientific">Arcticibacter pallidicorallinus</name>
    <dbReference type="NCBI Taxonomy" id="1259464"/>
    <lineage>
        <taxon>Bacteria</taxon>
        <taxon>Pseudomonadati</taxon>
        <taxon>Bacteroidota</taxon>
        <taxon>Sphingobacteriia</taxon>
        <taxon>Sphingobacteriales</taxon>
        <taxon>Sphingobacteriaceae</taxon>
        <taxon>Arcticibacter</taxon>
    </lineage>
</organism>
<keyword evidence="10" id="KW-1185">Reference proteome</keyword>
<dbReference type="UniPathway" id="UPA00028">
    <property type="reaction ID" value="UER00005"/>
</dbReference>
<name>A0A2T0U770_9SPHI</name>
<dbReference type="OrthoDB" id="9773087at2"/>
<dbReference type="HAMAP" id="MF_00158">
    <property type="entry name" value="PanC"/>
    <property type="match status" value="1"/>
</dbReference>
<dbReference type="AlphaFoldDB" id="A0A2T0U770"/>
<keyword evidence="3 8" id="KW-0436">Ligase</keyword>
<comment type="subunit">
    <text evidence="8">Homodimer.</text>
</comment>
<protein>
    <recommendedName>
        <fullName evidence="8">Pantothenate synthetase</fullName>
        <shortName evidence="8">PS</shortName>
        <ecNumber evidence="8">6.3.2.1</ecNumber>
    </recommendedName>
    <alternativeName>
        <fullName evidence="8">Pantoate--beta-alanine ligase</fullName>
    </alternativeName>
    <alternativeName>
        <fullName evidence="8">Pantoate-activating enzyme</fullName>
    </alternativeName>
</protein>
<keyword evidence="4 8" id="KW-0566">Pantothenate biosynthesis</keyword>
<accession>A0A2T0U770</accession>
<evidence type="ECO:0000256" key="3">
    <source>
        <dbReference type="ARBA" id="ARBA00022598"/>
    </source>
</evidence>
<evidence type="ECO:0000313" key="10">
    <source>
        <dbReference type="Proteomes" id="UP000238034"/>
    </source>
</evidence>
<feature type="binding site" evidence="8">
    <location>
        <begin position="184"/>
        <end position="187"/>
    </location>
    <ligand>
        <name>ATP</name>
        <dbReference type="ChEBI" id="CHEBI:30616"/>
    </ligand>
</feature>
<evidence type="ECO:0000256" key="4">
    <source>
        <dbReference type="ARBA" id="ARBA00022655"/>
    </source>
</evidence>
<comment type="catalytic activity">
    <reaction evidence="7 8">
        <text>(R)-pantoate + beta-alanine + ATP = (R)-pantothenate + AMP + diphosphate + H(+)</text>
        <dbReference type="Rhea" id="RHEA:10912"/>
        <dbReference type="ChEBI" id="CHEBI:15378"/>
        <dbReference type="ChEBI" id="CHEBI:15980"/>
        <dbReference type="ChEBI" id="CHEBI:29032"/>
        <dbReference type="ChEBI" id="CHEBI:30616"/>
        <dbReference type="ChEBI" id="CHEBI:33019"/>
        <dbReference type="ChEBI" id="CHEBI:57966"/>
        <dbReference type="ChEBI" id="CHEBI:456215"/>
        <dbReference type="EC" id="6.3.2.1"/>
    </reaction>
</comment>
<dbReference type="RefSeq" id="WP_106292351.1">
    <property type="nucleotide sequence ID" value="NZ_PVTH01000003.1"/>
</dbReference>
<comment type="similarity">
    <text evidence="2 8">Belongs to the pantothenate synthetase family.</text>
</comment>
<dbReference type="Gene3D" id="3.30.1300.10">
    <property type="entry name" value="Pantoate-beta-alanine ligase, C-terminal domain"/>
    <property type="match status" value="1"/>
</dbReference>
<feature type="binding site" evidence="8">
    <location>
        <position position="61"/>
    </location>
    <ligand>
        <name>(R)-pantoate</name>
        <dbReference type="ChEBI" id="CHEBI:15980"/>
    </ligand>
</feature>
<evidence type="ECO:0000313" key="9">
    <source>
        <dbReference type="EMBL" id="PRY53760.1"/>
    </source>
</evidence>
<dbReference type="PANTHER" id="PTHR21299">
    <property type="entry name" value="CYTIDYLATE KINASE/PANTOATE-BETA-ALANINE LIGASE"/>
    <property type="match status" value="1"/>
</dbReference>
<evidence type="ECO:0000256" key="2">
    <source>
        <dbReference type="ARBA" id="ARBA00009256"/>
    </source>
</evidence>
<reference evidence="9 10" key="1">
    <citation type="submission" date="2018-03" db="EMBL/GenBank/DDBJ databases">
        <title>Genomic Encyclopedia of Type Strains, Phase III (KMG-III): the genomes of soil and plant-associated and newly described type strains.</title>
        <authorList>
            <person name="Whitman W."/>
        </authorList>
    </citation>
    <scope>NUCLEOTIDE SEQUENCE [LARGE SCALE GENOMIC DNA]</scope>
    <source>
        <strain evidence="9 10">CGMCC 1.9313</strain>
    </source>
</reference>
<dbReference type="PANTHER" id="PTHR21299:SF1">
    <property type="entry name" value="PANTOATE--BETA-ALANINE LIGASE"/>
    <property type="match status" value="1"/>
</dbReference>
<comment type="caution">
    <text evidence="9">The sequence shown here is derived from an EMBL/GenBank/DDBJ whole genome shotgun (WGS) entry which is preliminary data.</text>
</comment>
<comment type="pathway">
    <text evidence="1 8">Cofactor biosynthesis; (R)-pantothenate biosynthesis; (R)-pantothenate from (R)-pantoate and beta-alanine: step 1/1.</text>
</comment>
<feature type="active site" description="Proton donor" evidence="8">
    <location>
        <position position="37"/>
    </location>
</feature>
<dbReference type="NCBIfam" id="TIGR00018">
    <property type="entry name" value="panC"/>
    <property type="match status" value="1"/>
</dbReference>
<keyword evidence="6 8" id="KW-0067">ATP-binding</keyword>
<dbReference type="GO" id="GO:0004592">
    <property type="term" value="F:pantoate-beta-alanine ligase activity"/>
    <property type="evidence" value="ECO:0007669"/>
    <property type="project" value="UniProtKB-UniRule"/>
</dbReference>
<comment type="miscellaneous">
    <text evidence="8">The reaction proceeds by a bi uni uni bi ping pong mechanism.</text>
</comment>
<sequence length="278" mass="31125">MKIFTSKSGLSDALQDLKAQGKQIGLVPTMGALHDGHISLIDMAKQQTDVVVCSIFVNPTQFTDPLDLEKYPRTVEDDIKKLEDAGCDILFLPEVAEMYGQNESWDIDLGYLETILEGQSRPGHYQGVTQIVYKLFQVTSPDKAFFGQKDYQQVLVITKMVSIFKLPVELVMCPIQRSEEGLALSSRNIHLSPQEKRQAYTISRALFTMRQQASVLHADKLKEIGLNILNEEPGINLDYCEILDKDTLKQPNEDTSGLVALIAAHVGKTRLIDNMILN</sequence>
<gene>
    <name evidence="8" type="primary">panC</name>
    <name evidence="9" type="ORF">B0I27_103230</name>
</gene>
<evidence type="ECO:0000256" key="5">
    <source>
        <dbReference type="ARBA" id="ARBA00022741"/>
    </source>
</evidence>
<feature type="binding site" evidence="8">
    <location>
        <begin position="30"/>
        <end position="37"/>
    </location>
    <ligand>
        <name>ATP</name>
        <dbReference type="ChEBI" id="CHEBI:30616"/>
    </ligand>
</feature>
<keyword evidence="5 8" id="KW-0547">Nucleotide-binding</keyword>
<dbReference type="CDD" id="cd00560">
    <property type="entry name" value="PanC"/>
    <property type="match status" value="1"/>
</dbReference>
<dbReference type="GO" id="GO:0015940">
    <property type="term" value="P:pantothenate biosynthetic process"/>
    <property type="evidence" value="ECO:0007669"/>
    <property type="project" value="UniProtKB-UniRule"/>
</dbReference>
<comment type="subcellular location">
    <subcellularLocation>
        <location evidence="8">Cytoplasm</location>
    </subcellularLocation>
</comment>
<dbReference type="InterPro" id="IPR042176">
    <property type="entry name" value="Pantoate_ligase_C"/>
</dbReference>
<keyword evidence="8" id="KW-0963">Cytoplasm</keyword>
<proteinExistence type="inferred from homology"/>
<dbReference type="Pfam" id="PF02569">
    <property type="entry name" value="Pantoate_ligase"/>
    <property type="match status" value="1"/>
</dbReference>
<dbReference type="InterPro" id="IPR014729">
    <property type="entry name" value="Rossmann-like_a/b/a_fold"/>
</dbReference>
<evidence type="ECO:0000256" key="8">
    <source>
        <dbReference type="HAMAP-Rule" id="MF_00158"/>
    </source>
</evidence>
<feature type="binding site" evidence="8">
    <location>
        <position position="153"/>
    </location>
    <ligand>
        <name>(R)-pantoate</name>
        <dbReference type="ChEBI" id="CHEBI:15980"/>
    </ligand>
</feature>
<feature type="binding site" evidence="8">
    <location>
        <position position="61"/>
    </location>
    <ligand>
        <name>beta-alanine</name>
        <dbReference type="ChEBI" id="CHEBI:57966"/>
    </ligand>
</feature>
<comment type="caution">
    <text evidence="8">Lacks conserved residue(s) required for the propagation of feature annotation.</text>
</comment>
<evidence type="ECO:0000256" key="1">
    <source>
        <dbReference type="ARBA" id="ARBA00004990"/>
    </source>
</evidence>
<dbReference type="GO" id="GO:0005524">
    <property type="term" value="F:ATP binding"/>
    <property type="evidence" value="ECO:0007669"/>
    <property type="project" value="UniProtKB-KW"/>
</dbReference>
<evidence type="ECO:0000256" key="7">
    <source>
        <dbReference type="ARBA" id="ARBA00048258"/>
    </source>
</evidence>
<comment type="function">
    <text evidence="8">Catalyzes the condensation of pantoate with beta-alanine in an ATP-dependent reaction via a pantoyl-adenylate intermediate.</text>
</comment>
<dbReference type="GO" id="GO:0005829">
    <property type="term" value="C:cytosol"/>
    <property type="evidence" value="ECO:0007669"/>
    <property type="project" value="TreeGrafter"/>
</dbReference>
<evidence type="ECO:0000256" key="6">
    <source>
        <dbReference type="ARBA" id="ARBA00022840"/>
    </source>
</evidence>
<dbReference type="SUPFAM" id="SSF52374">
    <property type="entry name" value="Nucleotidylyl transferase"/>
    <property type="match status" value="1"/>
</dbReference>
<dbReference type="Proteomes" id="UP000238034">
    <property type="component" value="Unassembled WGS sequence"/>
</dbReference>
<dbReference type="InterPro" id="IPR003721">
    <property type="entry name" value="Pantoate_ligase"/>
</dbReference>
<feature type="binding site" evidence="8">
    <location>
        <begin position="147"/>
        <end position="150"/>
    </location>
    <ligand>
        <name>ATP</name>
        <dbReference type="ChEBI" id="CHEBI:30616"/>
    </ligand>
</feature>
<dbReference type="Gene3D" id="3.40.50.620">
    <property type="entry name" value="HUPs"/>
    <property type="match status" value="1"/>
</dbReference>
<dbReference type="EMBL" id="PVTH01000003">
    <property type="protein sequence ID" value="PRY53760.1"/>
    <property type="molecule type" value="Genomic_DNA"/>
</dbReference>